<dbReference type="EMBL" id="CP068570">
    <property type="protein sequence ID" value="QQZ48877.1"/>
    <property type="molecule type" value="Genomic_DNA"/>
</dbReference>
<sequence length="97" mass="10889">MTHPCLPLWIDDYDAATSHLTAAEDGVYGRLLRLAWRTLAVLCPMTRRGSRARSGCRQRTSTPSPSRCWRSSLRSSAGVSSRSVSRPNTRTSRVRNR</sequence>
<dbReference type="AlphaFoldDB" id="A0A974P0X8"/>
<evidence type="ECO:0000313" key="2">
    <source>
        <dbReference type="EMBL" id="QQZ48877.1"/>
    </source>
</evidence>
<evidence type="ECO:0000256" key="1">
    <source>
        <dbReference type="SAM" id="MobiDB-lite"/>
    </source>
</evidence>
<reference evidence="2" key="1">
    <citation type="submission" date="2021-01" db="EMBL/GenBank/DDBJ databases">
        <title>Genome sequence of Phenylobacterium sp. 20VBR1 isolated from a valley glaceir, Ny-Alesund, Svalbard.</title>
        <authorList>
            <person name="Thomas F.A."/>
            <person name="Krishnan K.P."/>
            <person name="Sinha R.K."/>
        </authorList>
    </citation>
    <scope>NUCLEOTIDE SEQUENCE</scope>
    <source>
        <strain evidence="2">20VBR1</strain>
    </source>
</reference>
<feature type="region of interest" description="Disordered" evidence="1">
    <location>
        <begin position="47"/>
        <end position="97"/>
    </location>
</feature>
<organism evidence="2">
    <name type="scientific">Phenylobacterium glaciei</name>
    <dbReference type="NCBI Taxonomy" id="2803784"/>
    <lineage>
        <taxon>Bacteria</taxon>
        <taxon>Pseudomonadati</taxon>
        <taxon>Pseudomonadota</taxon>
        <taxon>Alphaproteobacteria</taxon>
        <taxon>Caulobacterales</taxon>
        <taxon>Caulobacteraceae</taxon>
        <taxon>Phenylobacterium</taxon>
    </lineage>
</organism>
<accession>A0A974P0X8</accession>
<feature type="compositionally biased region" description="Low complexity" evidence="1">
    <location>
        <begin position="70"/>
        <end position="86"/>
    </location>
</feature>
<protein>
    <submittedName>
        <fullName evidence="2">DUF1376 domain-containing protein</fullName>
    </submittedName>
</protein>
<gene>
    <name evidence="2" type="ORF">JKL49_16445</name>
</gene>
<proteinExistence type="predicted"/>
<name>A0A974P0X8_9CAUL</name>